<dbReference type="PANTHER" id="PTHR42085">
    <property type="entry name" value="F-BOX DOMAIN-CONTAINING PROTEIN"/>
    <property type="match status" value="1"/>
</dbReference>
<sequence length="389" mass="43557">MPFCQATLAGLSPSEKEQVMNMYTSTQCPTTAQNFAWSLLGHKRKHNDSEDNHSTIEESTTELGPALLTTRLRKRARVSYLEVAESDIESDADSGYNSDSSAEWGSHSKRQPKANRLRKKDPVKPFPFLSLPSELRNKIYSLALEDPDGMVMGEGWRAHRRVPKRCQHNRYGADRYAGLNNLCHSMLAHSDVYKPLTLVPSLLATNKQIYAEAAAMLYSQPLHFTCTTALHSFLAPLSNTTASLITSIILHSYETWGRGVRKAMNVSALTLLPKCVNLTLLRIEGFGHHHYNRGSWNTPTVQQRGEHEGKGIAQQMYRDAAFWFDIIGAEKALQVLEIAGLQRKTCSDDAKETLRIANEVFAQELTLLVKRAGRSVKKGRKTTTVRTSV</sequence>
<organism evidence="2 3">
    <name type="scientific">Aureobasidium namibiae CBS 147.97</name>
    <dbReference type="NCBI Taxonomy" id="1043004"/>
    <lineage>
        <taxon>Eukaryota</taxon>
        <taxon>Fungi</taxon>
        <taxon>Dikarya</taxon>
        <taxon>Ascomycota</taxon>
        <taxon>Pezizomycotina</taxon>
        <taxon>Dothideomycetes</taxon>
        <taxon>Dothideomycetidae</taxon>
        <taxon>Dothideales</taxon>
        <taxon>Saccotheciaceae</taxon>
        <taxon>Aureobasidium</taxon>
    </lineage>
</organism>
<dbReference type="GeneID" id="25413810"/>
<dbReference type="EMBL" id="KL584713">
    <property type="protein sequence ID" value="KEQ71616.1"/>
    <property type="molecule type" value="Genomic_DNA"/>
</dbReference>
<dbReference type="InterPro" id="IPR038883">
    <property type="entry name" value="AN11006-like"/>
</dbReference>
<proteinExistence type="predicted"/>
<gene>
    <name evidence="2" type="ORF">M436DRAFT_65107</name>
</gene>
<dbReference type="Proteomes" id="UP000027730">
    <property type="component" value="Unassembled WGS sequence"/>
</dbReference>
<keyword evidence="3" id="KW-1185">Reference proteome</keyword>
<feature type="compositionally biased region" description="Basic residues" evidence="1">
    <location>
        <begin position="107"/>
        <end position="121"/>
    </location>
</feature>
<dbReference type="OrthoDB" id="5397846at2759"/>
<protein>
    <submittedName>
        <fullName evidence="2">Uncharacterized protein</fullName>
    </submittedName>
</protein>
<evidence type="ECO:0000313" key="2">
    <source>
        <dbReference type="EMBL" id="KEQ71616.1"/>
    </source>
</evidence>
<evidence type="ECO:0000313" key="3">
    <source>
        <dbReference type="Proteomes" id="UP000027730"/>
    </source>
</evidence>
<evidence type="ECO:0000256" key="1">
    <source>
        <dbReference type="SAM" id="MobiDB-lite"/>
    </source>
</evidence>
<dbReference type="RefSeq" id="XP_013425923.1">
    <property type="nucleotide sequence ID" value="XM_013570469.1"/>
</dbReference>
<dbReference type="HOGENOM" id="CLU_709756_0_0_1"/>
<accession>A0A074XAJ9</accession>
<name>A0A074XAJ9_9PEZI</name>
<feature type="region of interest" description="Disordered" evidence="1">
    <location>
        <begin position="90"/>
        <end position="121"/>
    </location>
</feature>
<reference evidence="2 3" key="1">
    <citation type="journal article" date="2014" name="BMC Genomics">
        <title>Genome sequencing of four Aureobasidium pullulans varieties: biotechnological potential, stress tolerance, and description of new species.</title>
        <authorList>
            <person name="Gostin Ar C."/>
            <person name="Ohm R.A."/>
            <person name="Kogej T."/>
            <person name="Sonjak S."/>
            <person name="Turk M."/>
            <person name="Zajc J."/>
            <person name="Zalar P."/>
            <person name="Grube M."/>
            <person name="Sun H."/>
            <person name="Han J."/>
            <person name="Sharma A."/>
            <person name="Chiniquy J."/>
            <person name="Ngan C.Y."/>
            <person name="Lipzen A."/>
            <person name="Barry K."/>
            <person name="Grigoriev I.V."/>
            <person name="Gunde-Cimerman N."/>
        </authorList>
    </citation>
    <scope>NUCLEOTIDE SEQUENCE [LARGE SCALE GENOMIC DNA]</scope>
    <source>
        <strain evidence="2 3">CBS 147.97</strain>
    </source>
</reference>
<dbReference type="PANTHER" id="PTHR42085:SF8">
    <property type="entry name" value="F-BOX DOMAIN-CONTAINING PROTEIN"/>
    <property type="match status" value="1"/>
</dbReference>
<dbReference type="AlphaFoldDB" id="A0A074XAJ9"/>
<dbReference type="STRING" id="1043004.A0A074XAJ9"/>